<dbReference type="EMBL" id="LNIX01000036">
    <property type="protein sequence ID" value="OXA39832.1"/>
    <property type="molecule type" value="Genomic_DNA"/>
</dbReference>
<dbReference type="SUPFAM" id="SSF52087">
    <property type="entry name" value="CRAL/TRIO domain"/>
    <property type="match status" value="1"/>
</dbReference>
<protein>
    <recommendedName>
        <fullName evidence="2">CRAL-TRIO domain-containing protein</fullName>
    </recommendedName>
</protein>
<dbReference type="SUPFAM" id="SSF46938">
    <property type="entry name" value="CRAL/TRIO N-terminal domain"/>
    <property type="match status" value="1"/>
</dbReference>
<sequence>MDKMLQTVFVLFCLATVAMATTKLRMEDHTRLNGEQRAALDELMKRVLPKIKEDWVKDELYILKFLRAKNFNVDDAELYFLGHLSWREDNKMRSILTEDFSDMKKDFPYKLDGHDKQGRPLLIMDFGQWDLDGAAARGKIDRVLRYYDRILEEVEHKVLTEQRRGKNITQFMWVMNQEEKASVSFASARCYYHAADVYEKQHPGAGSKVMFINSPSLFTPVMSALRPMLSEQTNDIFDNYADETEWKPVLLDLVDPSQLPPSYGGTKGKPKKKANLLVGTFHRDENGKWWWPSLFGGRN</sequence>
<gene>
    <name evidence="3" type="ORF">Fcan01_25336</name>
</gene>
<dbReference type="PROSITE" id="PS50191">
    <property type="entry name" value="CRAL_TRIO"/>
    <property type="match status" value="1"/>
</dbReference>
<dbReference type="InterPro" id="IPR051064">
    <property type="entry name" value="SEC14/CRAL-TRIO_domain"/>
</dbReference>
<dbReference type="PANTHER" id="PTHR23324">
    <property type="entry name" value="SEC14 RELATED PROTEIN"/>
    <property type="match status" value="1"/>
</dbReference>
<dbReference type="Proteomes" id="UP000198287">
    <property type="component" value="Unassembled WGS sequence"/>
</dbReference>
<keyword evidence="4" id="KW-1185">Reference proteome</keyword>
<dbReference type="CDD" id="cd00170">
    <property type="entry name" value="SEC14"/>
    <property type="match status" value="1"/>
</dbReference>
<dbReference type="OrthoDB" id="6423696at2759"/>
<evidence type="ECO:0000256" key="1">
    <source>
        <dbReference type="SAM" id="SignalP"/>
    </source>
</evidence>
<evidence type="ECO:0000313" key="3">
    <source>
        <dbReference type="EMBL" id="OXA39832.1"/>
    </source>
</evidence>
<organism evidence="3 4">
    <name type="scientific">Folsomia candida</name>
    <name type="common">Springtail</name>
    <dbReference type="NCBI Taxonomy" id="158441"/>
    <lineage>
        <taxon>Eukaryota</taxon>
        <taxon>Metazoa</taxon>
        <taxon>Ecdysozoa</taxon>
        <taxon>Arthropoda</taxon>
        <taxon>Hexapoda</taxon>
        <taxon>Collembola</taxon>
        <taxon>Entomobryomorpha</taxon>
        <taxon>Isotomoidea</taxon>
        <taxon>Isotomidae</taxon>
        <taxon>Proisotominae</taxon>
        <taxon>Folsomia</taxon>
    </lineage>
</organism>
<dbReference type="AlphaFoldDB" id="A0A226D2M1"/>
<feature type="chain" id="PRO_5013008292" description="CRAL-TRIO domain-containing protein" evidence="1">
    <location>
        <begin position="21"/>
        <end position="299"/>
    </location>
</feature>
<dbReference type="Gene3D" id="3.40.525.10">
    <property type="entry name" value="CRAL-TRIO lipid binding domain"/>
    <property type="match status" value="1"/>
</dbReference>
<dbReference type="SMART" id="SM00516">
    <property type="entry name" value="SEC14"/>
    <property type="match status" value="1"/>
</dbReference>
<feature type="domain" description="CRAL-TRIO" evidence="2">
    <location>
        <begin position="99"/>
        <end position="271"/>
    </location>
</feature>
<dbReference type="InterPro" id="IPR001251">
    <property type="entry name" value="CRAL-TRIO_dom"/>
</dbReference>
<comment type="caution">
    <text evidence="3">The sequence shown here is derived from an EMBL/GenBank/DDBJ whole genome shotgun (WGS) entry which is preliminary data.</text>
</comment>
<keyword evidence="1" id="KW-0732">Signal</keyword>
<reference evidence="3 4" key="1">
    <citation type="submission" date="2015-12" db="EMBL/GenBank/DDBJ databases">
        <title>The genome of Folsomia candida.</title>
        <authorList>
            <person name="Faddeeva A."/>
            <person name="Derks M.F."/>
            <person name="Anvar Y."/>
            <person name="Smit S."/>
            <person name="Van Straalen N."/>
            <person name="Roelofs D."/>
        </authorList>
    </citation>
    <scope>NUCLEOTIDE SEQUENCE [LARGE SCALE GENOMIC DNA]</scope>
    <source>
        <strain evidence="3 4">VU population</strain>
        <tissue evidence="3">Whole body</tissue>
    </source>
</reference>
<evidence type="ECO:0000259" key="2">
    <source>
        <dbReference type="PROSITE" id="PS50191"/>
    </source>
</evidence>
<name>A0A226D2M1_FOLCA</name>
<dbReference type="PANTHER" id="PTHR23324:SF83">
    <property type="entry name" value="SEC14-LIKE PROTEIN 2"/>
    <property type="match status" value="1"/>
</dbReference>
<proteinExistence type="predicted"/>
<dbReference type="InterPro" id="IPR036865">
    <property type="entry name" value="CRAL-TRIO_dom_sf"/>
</dbReference>
<dbReference type="Pfam" id="PF00650">
    <property type="entry name" value="CRAL_TRIO"/>
    <property type="match status" value="1"/>
</dbReference>
<dbReference type="GO" id="GO:0005737">
    <property type="term" value="C:cytoplasm"/>
    <property type="evidence" value="ECO:0007669"/>
    <property type="project" value="TreeGrafter"/>
</dbReference>
<evidence type="ECO:0000313" key="4">
    <source>
        <dbReference type="Proteomes" id="UP000198287"/>
    </source>
</evidence>
<accession>A0A226D2M1</accession>
<dbReference type="InterPro" id="IPR036273">
    <property type="entry name" value="CRAL/TRIO_N_dom_sf"/>
</dbReference>
<feature type="signal peptide" evidence="1">
    <location>
        <begin position="1"/>
        <end position="20"/>
    </location>
</feature>